<evidence type="ECO:0000256" key="6">
    <source>
        <dbReference type="ARBA" id="ARBA00007389"/>
    </source>
</evidence>
<evidence type="ECO:0000256" key="9">
    <source>
        <dbReference type="ARBA" id="ARBA00023211"/>
    </source>
</evidence>
<comment type="pathway">
    <text evidence="5">Carbohydrate metabolism; pentose and glucuronate interconversion.</text>
</comment>
<dbReference type="InterPro" id="IPR036237">
    <property type="entry name" value="Xyl_isomerase-like_sf"/>
</dbReference>
<evidence type="ECO:0000256" key="10">
    <source>
        <dbReference type="ARBA" id="ARBA00023239"/>
    </source>
</evidence>
<keyword evidence="9" id="KW-0464">Manganese</keyword>
<evidence type="ECO:0000256" key="1">
    <source>
        <dbReference type="ARBA" id="ARBA00001794"/>
    </source>
</evidence>
<comment type="catalytic activity">
    <reaction evidence="1">
        <text>D-mannonate = 2-dehydro-3-deoxy-D-gluconate + H2O</text>
        <dbReference type="Rhea" id="RHEA:20097"/>
        <dbReference type="ChEBI" id="CHEBI:15377"/>
        <dbReference type="ChEBI" id="CHEBI:17767"/>
        <dbReference type="ChEBI" id="CHEBI:57990"/>
        <dbReference type="EC" id="4.2.1.8"/>
    </reaction>
</comment>
<dbReference type="GO" id="GO:0008198">
    <property type="term" value="F:ferrous iron binding"/>
    <property type="evidence" value="ECO:0007669"/>
    <property type="project" value="TreeGrafter"/>
</dbReference>
<evidence type="ECO:0000256" key="8">
    <source>
        <dbReference type="ARBA" id="ARBA00023004"/>
    </source>
</evidence>
<accession>A0A381T091</accession>
<comment type="function">
    <text evidence="4">Catalyzes the dehydration of D-mannonate.</text>
</comment>
<dbReference type="PANTHER" id="PTHR30387:SF2">
    <property type="entry name" value="MANNONATE DEHYDRATASE"/>
    <property type="match status" value="1"/>
</dbReference>
<name>A0A381T091_9ZZZZ</name>
<organism evidence="11">
    <name type="scientific">marine metagenome</name>
    <dbReference type="NCBI Taxonomy" id="408172"/>
    <lineage>
        <taxon>unclassified sequences</taxon>
        <taxon>metagenomes</taxon>
        <taxon>ecological metagenomes</taxon>
    </lineage>
</organism>
<dbReference type="EC" id="4.2.1.8" evidence="7"/>
<comment type="similarity">
    <text evidence="6">Belongs to the mannonate dehydratase family.</text>
</comment>
<dbReference type="InterPro" id="IPR004628">
    <property type="entry name" value="Man_deHydtase"/>
</dbReference>
<evidence type="ECO:0000256" key="5">
    <source>
        <dbReference type="ARBA" id="ARBA00004892"/>
    </source>
</evidence>
<comment type="cofactor">
    <cofactor evidence="3">
        <name>Fe(2+)</name>
        <dbReference type="ChEBI" id="CHEBI:29033"/>
    </cofactor>
</comment>
<keyword evidence="8" id="KW-0408">Iron</keyword>
<dbReference type="EMBL" id="UINC01003837">
    <property type="protein sequence ID" value="SVA09650.1"/>
    <property type="molecule type" value="Genomic_DNA"/>
</dbReference>
<evidence type="ECO:0000256" key="3">
    <source>
        <dbReference type="ARBA" id="ARBA00001954"/>
    </source>
</evidence>
<sequence length="355" mass="40680">MRQSWAVSSVDDEVMRTSAQYGVENLIIYTGPGTKTLPGSKEPLQRKKRPAYEDYLALMSRVKSFGLNIEGVEGGFSLFPEYSDIIFGGPRRDELIEEMLDHVRDMARAGIRIWGYQWMPVSVWRTAPVSIRGGAYGTAYDHSIRGDDPEWYPDVPDSQNEEAMWQHLEYWIKALTPLAEEEGIRCGIHPDDPPMPARGKVPGLLRSFDAYKRLLSIYPSDYNAIEFCQGTFSEMEGENIYEMVDYFVRENKILFVHFRNVNRQIPTFNEEFINTGYVDMKRIMRVYRDAGYTGTFMDDHCPMLSDDTDFPGNVGGYRSRLFAQGYIQGLIESVTKEQEYGGPVRMSEVENGFVS</sequence>
<keyword evidence="10" id="KW-0456">Lyase</keyword>
<dbReference type="Pfam" id="PF03786">
    <property type="entry name" value="UxuA"/>
    <property type="match status" value="1"/>
</dbReference>
<evidence type="ECO:0000256" key="2">
    <source>
        <dbReference type="ARBA" id="ARBA00001936"/>
    </source>
</evidence>
<dbReference type="GO" id="GO:0042840">
    <property type="term" value="P:D-glucuronate catabolic process"/>
    <property type="evidence" value="ECO:0007669"/>
    <property type="project" value="TreeGrafter"/>
</dbReference>
<dbReference type="GO" id="GO:0008927">
    <property type="term" value="F:mannonate dehydratase activity"/>
    <property type="evidence" value="ECO:0007669"/>
    <property type="project" value="UniProtKB-EC"/>
</dbReference>
<evidence type="ECO:0000313" key="11">
    <source>
        <dbReference type="EMBL" id="SVA09650.1"/>
    </source>
</evidence>
<proteinExistence type="inferred from homology"/>
<reference evidence="11" key="1">
    <citation type="submission" date="2018-05" db="EMBL/GenBank/DDBJ databases">
        <authorList>
            <person name="Lanie J.A."/>
            <person name="Ng W.-L."/>
            <person name="Kazmierczak K.M."/>
            <person name="Andrzejewski T.M."/>
            <person name="Davidsen T.M."/>
            <person name="Wayne K.J."/>
            <person name="Tettelin H."/>
            <person name="Glass J.I."/>
            <person name="Rusch D."/>
            <person name="Podicherti R."/>
            <person name="Tsui H.-C.T."/>
            <person name="Winkler M.E."/>
        </authorList>
    </citation>
    <scope>NUCLEOTIDE SEQUENCE</scope>
</reference>
<dbReference type="PANTHER" id="PTHR30387">
    <property type="entry name" value="MANNONATE DEHYDRATASE"/>
    <property type="match status" value="1"/>
</dbReference>
<gene>
    <name evidence="11" type="ORF">METZ01_LOCUS62504</name>
</gene>
<dbReference type="Gene3D" id="3.20.20.150">
    <property type="entry name" value="Divalent-metal-dependent TIM barrel enzymes"/>
    <property type="match status" value="1"/>
</dbReference>
<evidence type="ECO:0000256" key="4">
    <source>
        <dbReference type="ARBA" id="ARBA00002713"/>
    </source>
</evidence>
<dbReference type="AlphaFoldDB" id="A0A381T091"/>
<comment type="cofactor">
    <cofactor evidence="2">
        <name>Mn(2+)</name>
        <dbReference type="ChEBI" id="CHEBI:29035"/>
    </cofactor>
</comment>
<evidence type="ECO:0000256" key="7">
    <source>
        <dbReference type="ARBA" id="ARBA00012927"/>
    </source>
</evidence>
<dbReference type="SUPFAM" id="SSF51658">
    <property type="entry name" value="Xylose isomerase-like"/>
    <property type="match status" value="1"/>
</dbReference>
<protein>
    <recommendedName>
        <fullName evidence="7">mannonate dehydratase</fullName>
        <ecNumber evidence="7">4.2.1.8</ecNumber>
    </recommendedName>
</protein>
<dbReference type="GO" id="GO:0030145">
    <property type="term" value="F:manganese ion binding"/>
    <property type="evidence" value="ECO:0007669"/>
    <property type="project" value="TreeGrafter"/>
</dbReference>